<gene>
    <name evidence="7" type="ORF">N7G274_000049</name>
</gene>
<feature type="compositionally biased region" description="Polar residues" evidence="5">
    <location>
        <begin position="9"/>
        <end position="38"/>
    </location>
</feature>
<feature type="compositionally biased region" description="Acidic residues" evidence="5">
    <location>
        <begin position="541"/>
        <end position="552"/>
    </location>
</feature>
<dbReference type="InterPro" id="IPR001373">
    <property type="entry name" value="Cullin_N"/>
</dbReference>
<dbReference type="InterPro" id="IPR036390">
    <property type="entry name" value="WH_DNA-bd_sf"/>
</dbReference>
<dbReference type="InterPro" id="IPR059120">
    <property type="entry name" value="Cullin-like_AB"/>
</dbReference>
<dbReference type="InterPro" id="IPR019559">
    <property type="entry name" value="Cullin_neddylation_domain"/>
</dbReference>
<dbReference type="Gene3D" id="3.30.230.130">
    <property type="entry name" value="Cullin, Chain C, Domain 2"/>
    <property type="match status" value="1"/>
</dbReference>
<evidence type="ECO:0000313" key="8">
    <source>
        <dbReference type="Proteomes" id="UP001590950"/>
    </source>
</evidence>
<evidence type="ECO:0000259" key="6">
    <source>
        <dbReference type="PROSITE" id="PS50069"/>
    </source>
</evidence>
<comment type="similarity">
    <text evidence="1 3 4">Belongs to the cullin family.</text>
</comment>
<sequence length="887" mass="100550">MPSAKPSESKSGPQKQLYPSESFSQKTISELFATSKQGSKIRGPEDLPGASPSKRLKLNHSTTESDMTSATARPLQAGDRFNFSSPSRDGGREVIELTESPNGSPMKRKANNARPSNITTHTGPKKIMVKGLKKVSRPHPDEYYNRVWGQLDTSLSAIFSEQKLPYSMEELYRGVEIVCKQDRGPALYKKLCEKCTRDISSRVKEPLLQTADISSAVEVLDAVVQAWATWSKQMETIRSIFFYLDRSYLLHSPIHPAIDEMGTNEFRNNIFSATQLKPKILQGACDLLSADRQDNQEARNEALFCDAIKMFHSLTVYQKFFEPRLMMESEQYFLTWARGAVDATDLTEYVGACGKLFEQELRRCDLYGLDQTTKKGLETYLEDILVEQRKDRLVIVDDVGGLIGSDRSDAVSQLYMLLQRRRLGEQLRPAFEAFIVKQGSNIVFDEEREQEMVLRLLDFKKKLDSIWEHSFQRHEGLGHSLREAFETFINKSKRSSMTWGTDNPKPGEMIAKYVDMVLKGGTKAIRASGIQREPAPKAADNEDEEGSGEDEDVEIGKQLDAVLDLFRFVHGKAVFEAFYKRDLARRLLLGRSASSDAEKSMLTRLKSECGAGFTHNLEQMFKDIEMARDEISSYKSVLEERQTRPAFDLSVNVLSSAAWPSYPDVVINVPESVLKATASFEQHYKMKHSGRRLEWKHALAHCQLKALFPKGPKEIVVSCFQAVILMSFNKDESMTYDDLQAASGLDDAELKRTLQSLACARYRVLSKTPKGKDVNTSDSFVVNLNFSHPKYRIKINQIQAKETKQENQQTHERVAADRNYETQAAIVRIMKSRKSITHAELVSEVITATKSRGVLDPADIKKNIEKLIDKDYMERDEEGHNLYNYVA</sequence>
<reference evidence="7 8" key="1">
    <citation type="submission" date="2024-09" db="EMBL/GenBank/DDBJ databases">
        <title>Rethinking Asexuality: The Enigmatic Case of Functional Sexual Genes in Lepraria (Stereocaulaceae).</title>
        <authorList>
            <person name="Doellman M."/>
            <person name="Sun Y."/>
            <person name="Barcenas-Pena A."/>
            <person name="Lumbsch H.T."/>
            <person name="Grewe F."/>
        </authorList>
    </citation>
    <scope>NUCLEOTIDE SEQUENCE [LARGE SCALE GENOMIC DNA]</scope>
    <source>
        <strain evidence="7 8">Mercado 3170</strain>
    </source>
</reference>
<dbReference type="Gene3D" id="1.10.10.10">
    <property type="entry name" value="Winged helix-like DNA-binding domain superfamily/Winged helix DNA-binding domain"/>
    <property type="match status" value="1"/>
</dbReference>
<dbReference type="SMART" id="SM00182">
    <property type="entry name" value="CULLIN"/>
    <property type="match status" value="1"/>
</dbReference>
<dbReference type="SUPFAM" id="SSF46785">
    <property type="entry name" value="Winged helix' DNA-binding domain"/>
    <property type="match status" value="1"/>
</dbReference>
<dbReference type="Gene3D" id="1.20.1310.10">
    <property type="entry name" value="Cullin Repeats"/>
    <property type="match status" value="4"/>
</dbReference>
<dbReference type="EMBL" id="JBEFKJ010000001">
    <property type="protein sequence ID" value="KAL2048138.1"/>
    <property type="molecule type" value="Genomic_DNA"/>
</dbReference>
<dbReference type="Proteomes" id="UP001590950">
    <property type="component" value="Unassembled WGS sequence"/>
</dbReference>
<dbReference type="InterPro" id="IPR016158">
    <property type="entry name" value="Cullin_homology"/>
</dbReference>
<name>A0ABR4ASP3_9LECA</name>
<dbReference type="InterPro" id="IPR045093">
    <property type="entry name" value="Cullin"/>
</dbReference>
<dbReference type="InterPro" id="IPR016159">
    <property type="entry name" value="Cullin_repeat-like_dom_sf"/>
</dbReference>
<dbReference type="InterPro" id="IPR016157">
    <property type="entry name" value="Cullin_CS"/>
</dbReference>
<proteinExistence type="inferred from homology"/>
<dbReference type="PROSITE" id="PS50069">
    <property type="entry name" value="CULLIN_2"/>
    <property type="match status" value="1"/>
</dbReference>
<dbReference type="PANTHER" id="PTHR11932">
    <property type="entry name" value="CULLIN"/>
    <property type="match status" value="1"/>
</dbReference>
<evidence type="ECO:0000256" key="3">
    <source>
        <dbReference type="PROSITE-ProRule" id="PRU00330"/>
    </source>
</evidence>
<dbReference type="PROSITE" id="PS01256">
    <property type="entry name" value="CULLIN_1"/>
    <property type="match status" value="1"/>
</dbReference>
<accession>A0ABR4ASP3</accession>
<feature type="compositionally biased region" description="Polar residues" evidence="5">
    <location>
        <begin position="113"/>
        <end position="122"/>
    </location>
</feature>
<evidence type="ECO:0000256" key="5">
    <source>
        <dbReference type="SAM" id="MobiDB-lite"/>
    </source>
</evidence>
<evidence type="ECO:0000256" key="1">
    <source>
        <dbReference type="ARBA" id="ARBA00006019"/>
    </source>
</evidence>
<dbReference type="SUPFAM" id="SSF74788">
    <property type="entry name" value="Cullin repeat-like"/>
    <property type="match status" value="1"/>
</dbReference>
<organism evidence="7 8">
    <name type="scientific">Stereocaulon virgatum</name>
    <dbReference type="NCBI Taxonomy" id="373712"/>
    <lineage>
        <taxon>Eukaryota</taxon>
        <taxon>Fungi</taxon>
        <taxon>Dikarya</taxon>
        <taxon>Ascomycota</taxon>
        <taxon>Pezizomycotina</taxon>
        <taxon>Lecanoromycetes</taxon>
        <taxon>OSLEUM clade</taxon>
        <taxon>Lecanoromycetidae</taxon>
        <taxon>Lecanorales</taxon>
        <taxon>Lecanorineae</taxon>
        <taxon>Stereocaulaceae</taxon>
        <taxon>Stereocaulon</taxon>
    </lineage>
</organism>
<dbReference type="SMART" id="SM00884">
    <property type="entry name" value="Cullin_Nedd8"/>
    <property type="match status" value="1"/>
</dbReference>
<feature type="region of interest" description="Disordered" evidence="5">
    <location>
        <begin position="528"/>
        <end position="552"/>
    </location>
</feature>
<keyword evidence="2" id="KW-0832">Ubl conjugation</keyword>
<dbReference type="InterPro" id="IPR036317">
    <property type="entry name" value="Cullin_homology_sf"/>
</dbReference>
<feature type="domain" description="Cullin family profile" evidence="6">
    <location>
        <begin position="505"/>
        <end position="758"/>
    </location>
</feature>
<dbReference type="Pfam" id="PF00888">
    <property type="entry name" value="Cullin"/>
    <property type="match status" value="1"/>
</dbReference>
<protein>
    <recommendedName>
        <fullName evidence="6">Cullin family profile domain-containing protein</fullName>
    </recommendedName>
</protein>
<dbReference type="Pfam" id="PF26557">
    <property type="entry name" value="Cullin_AB"/>
    <property type="match status" value="1"/>
</dbReference>
<keyword evidence="8" id="KW-1185">Reference proteome</keyword>
<dbReference type="Pfam" id="PF10557">
    <property type="entry name" value="Cullin_Nedd8"/>
    <property type="match status" value="1"/>
</dbReference>
<feature type="compositionally biased region" description="Polar residues" evidence="5">
    <location>
        <begin position="59"/>
        <end position="71"/>
    </location>
</feature>
<evidence type="ECO:0000313" key="7">
    <source>
        <dbReference type="EMBL" id="KAL2048138.1"/>
    </source>
</evidence>
<feature type="region of interest" description="Disordered" evidence="5">
    <location>
        <begin position="1"/>
        <end position="124"/>
    </location>
</feature>
<evidence type="ECO:0000256" key="2">
    <source>
        <dbReference type="ARBA" id="ARBA00022843"/>
    </source>
</evidence>
<comment type="caution">
    <text evidence="7">The sequence shown here is derived from an EMBL/GenBank/DDBJ whole genome shotgun (WGS) entry which is preliminary data.</text>
</comment>
<dbReference type="SUPFAM" id="SSF75632">
    <property type="entry name" value="Cullin homology domain"/>
    <property type="match status" value="1"/>
</dbReference>
<evidence type="ECO:0000256" key="4">
    <source>
        <dbReference type="RuleBase" id="RU003829"/>
    </source>
</evidence>
<dbReference type="InterPro" id="IPR036388">
    <property type="entry name" value="WH-like_DNA-bd_sf"/>
</dbReference>